<dbReference type="Proteomes" id="UP001232245">
    <property type="component" value="Unassembled WGS sequence"/>
</dbReference>
<keyword evidence="7" id="KW-0812">Transmembrane</keyword>
<comment type="caution">
    <text evidence="9">The sequence shown here is derived from an EMBL/GenBank/DDBJ whole genome shotgun (WGS) entry which is preliminary data.</text>
</comment>
<gene>
    <name evidence="9" type="ORF">J2S02_001170</name>
</gene>
<keyword evidence="4" id="KW-0249">Electron transport</keyword>
<keyword evidence="7" id="KW-0472">Membrane</keyword>
<evidence type="ECO:0000256" key="5">
    <source>
        <dbReference type="ARBA" id="ARBA00023004"/>
    </source>
</evidence>
<dbReference type="InterPro" id="IPR012218">
    <property type="entry name" value="Cyt_c_BACSU-c550-type"/>
</dbReference>
<evidence type="ECO:0000256" key="1">
    <source>
        <dbReference type="ARBA" id="ARBA00022448"/>
    </source>
</evidence>
<dbReference type="SUPFAM" id="SSF46626">
    <property type="entry name" value="Cytochrome c"/>
    <property type="match status" value="1"/>
</dbReference>
<feature type="domain" description="Cytochrome c" evidence="8">
    <location>
        <begin position="46"/>
        <end position="122"/>
    </location>
</feature>
<sequence length="122" mass="12979">MNRNPLIPFLLIAVLGIGLMFLLSFKGLGDHEKLANGGEEEKAEDLANATPEELYQQAGCIGCHGENYQGQGSAPSLIGAGERLGVDGIKKTIQEGRGAMPGGLIQDAEQLDKMAEWVSKLK</sequence>
<evidence type="ECO:0000256" key="2">
    <source>
        <dbReference type="ARBA" id="ARBA00022617"/>
    </source>
</evidence>
<evidence type="ECO:0000259" key="8">
    <source>
        <dbReference type="PROSITE" id="PS51007"/>
    </source>
</evidence>
<dbReference type="Pfam" id="PF13442">
    <property type="entry name" value="Cytochrome_CBB3"/>
    <property type="match status" value="1"/>
</dbReference>
<evidence type="ECO:0000256" key="7">
    <source>
        <dbReference type="SAM" id="Phobius"/>
    </source>
</evidence>
<evidence type="ECO:0000256" key="4">
    <source>
        <dbReference type="ARBA" id="ARBA00022982"/>
    </source>
</evidence>
<dbReference type="NCBIfam" id="NF045773">
    <property type="entry name" value="cytochro_C550"/>
    <property type="match status" value="1"/>
</dbReference>
<dbReference type="PANTHER" id="PTHR37823">
    <property type="entry name" value="CYTOCHROME C-553-LIKE"/>
    <property type="match status" value="1"/>
</dbReference>
<dbReference type="PIRSF" id="PIRSF000025">
    <property type="entry name" value="Cytc_Bsub_c550"/>
    <property type="match status" value="1"/>
</dbReference>
<evidence type="ECO:0000313" key="10">
    <source>
        <dbReference type="Proteomes" id="UP001232245"/>
    </source>
</evidence>
<protein>
    <submittedName>
        <fullName evidence="9">Cytochrome c550</fullName>
    </submittedName>
</protein>
<proteinExistence type="predicted"/>
<reference evidence="9 10" key="1">
    <citation type="submission" date="2023-07" db="EMBL/GenBank/DDBJ databases">
        <title>Genomic Encyclopedia of Type Strains, Phase IV (KMG-IV): sequencing the most valuable type-strain genomes for metagenomic binning, comparative biology and taxonomic classification.</title>
        <authorList>
            <person name="Goeker M."/>
        </authorList>
    </citation>
    <scope>NUCLEOTIDE SEQUENCE [LARGE SCALE GENOMIC DNA]</scope>
    <source>
        <strain evidence="9 10">DSM 17723</strain>
    </source>
</reference>
<name>A0ABT9YYZ5_9BACI</name>
<dbReference type="InterPro" id="IPR051811">
    <property type="entry name" value="Cytochrome_c550/c551-like"/>
</dbReference>
<dbReference type="InterPro" id="IPR009056">
    <property type="entry name" value="Cyt_c-like_dom"/>
</dbReference>
<dbReference type="PANTHER" id="PTHR37823:SF2">
    <property type="entry name" value="CYTOCHROME C-550"/>
    <property type="match status" value="1"/>
</dbReference>
<keyword evidence="1" id="KW-0813">Transport</keyword>
<dbReference type="EMBL" id="JAUSTZ010000002">
    <property type="protein sequence ID" value="MDQ0224841.1"/>
    <property type="molecule type" value="Genomic_DNA"/>
</dbReference>
<dbReference type="RefSeq" id="WP_095302476.1">
    <property type="nucleotide sequence ID" value="NZ_CADEPK010000091.1"/>
</dbReference>
<dbReference type="InterPro" id="IPR036909">
    <property type="entry name" value="Cyt_c-like_dom_sf"/>
</dbReference>
<organism evidence="9 10">
    <name type="scientific">Metabacillus niabensis</name>
    <dbReference type="NCBI Taxonomy" id="324854"/>
    <lineage>
        <taxon>Bacteria</taxon>
        <taxon>Bacillati</taxon>
        <taxon>Bacillota</taxon>
        <taxon>Bacilli</taxon>
        <taxon>Bacillales</taxon>
        <taxon>Bacillaceae</taxon>
        <taxon>Metabacillus</taxon>
    </lineage>
</organism>
<evidence type="ECO:0000256" key="6">
    <source>
        <dbReference type="PROSITE-ProRule" id="PRU00433"/>
    </source>
</evidence>
<keyword evidence="2 6" id="KW-0349">Heme</keyword>
<evidence type="ECO:0000256" key="3">
    <source>
        <dbReference type="ARBA" id="ARBA00022723"/>
    </source>
</evidence>
<dbReference type="PROSITE" id="PS51007">
    <property type="entry name" value="CYTC"/>
    <property type="match status" value="1"/>
</dbReference>
<dbReference type="InterPro" id="IPR054780">
    <property type="entry name" value="Cytochro_C550_firm"/>
</dbReference>
<evidence type="ECO:0000313" key="9">
    <source>
        <dbReference type="EMBL" id="MDQ0224841.1"/>
    </source>
</evidence>
<keyword evidence="3 6" id="KW-0479">Metal-binding</keyword>
<keyword evidence="10" id="KW-1185">Reference proteome</keyword>
<feature type="transmembrane region" description="Helical" evidence="7">
    <location>
        <begin position="6"/>
        <end position="25"/>
    </location>
</feature>
<keyword evidence="5 6" id="KW-0408">Iron</keyword>
<dbReference type="Gene3D" id="1.10.760.10">
    <property type="entry name" value="Cytochrome c-like domain"/>
    <property type="match status" value="1"/>
</dbReference>
<keyword evidence="7" id="KW-1133">Transmembrane helix</keyword>
<accession>A0ABT9YYZ5</accession>